<dbReference type="PANTHER" id="PTHR34794">
    <property type="entry name" value="EXPRESSED PROTEIN"/>
    <property type="match status" value="1"/>
</dbReference>
<gene>
    <name evidence="3" type="ORF">Adt_24612</name>
    <name evidence="4" type="ORF">Adt_25122</name>
</gene>
<reference evidence="4" key="1">
    <citation type="submission" date="2024-07" db="EMBL/GenBank/DDBJ databases">
        <title>Two chromosome-level genome assemblies of Korean endemic species Abeliophyllum distichum and Forsythia ovata (Oleaceae).</title>
        <authorList>
            <person name="Mun J.H."/>
        </authorList>
    </citation>
    <scope>NUCLEOTIDE SEQUENCE</scope>
    <source>
        <strain evidence="4">KNKB198505000391</strain>
        <tissue evidence="4">Leaf</tissue>
    </source>
</reference>
<reference evidence="5" key="2">
    <citation type="submission" date="2024-07" db="EMBL/GenBank/DDBJ databases">
        <title>Two chromosome-level genome assemblies of Korean endemic species Abeliophyllum distichum and Forsythia ovata (Oleaceae).</title>
        <authorList>
            <person name="Jang H."/>
        </authorList>
    </citation>
    <scope>NUCLEOTIDE SEQUENCE [LARGE SCALE GENOMIC DNA]</scope>
</reference>
<evidence type="ECO:0000259" key="2">
    <source>
        <dbReference type="Pfam" id="PF05678"/>
    </source>
</evidence>
<accession>A0ABD1SFQ1</accession>
<dbReference type="InterPro" id="IPR039610">
    <property type="entry name" value="VQ29"/>
</dbReference>
<dbReference type="InterPro" id="IPR008889">
    <property type="entry name" value="VQ"/>
</dbReference>
<name>A0ABD1SFQ1_9LAMI</name>
<feature type="region of interest" description="Disordered" evidence="1">
    <location>
        <begin position="77"/>
        <end position="124"/>
    </location>
</feature>
<feature type="compositionally biased region" description="Polar residues" evidence="1">
    <location>
        <begin position="1"/>
        <end position="17"/>
    </location>
</feature>
<feature type="domain" description="VQ" evidence="2">
    <location>
        <begin position="53"/>
        <end position="70"/>
    </location>
</feature>
<evidence type="ECO:0000313" key="5">
    <source>
        <dbReference type="Proteomes" id="UP001604336"/>
    </source>
</evidence>
<dbReference type="AlphaFoldDB" id="A0ABD1SFQ1"/>
<feature type="region of interest" description="Disordered" evidence="1">
    <location>
        <begin position="1"/>
        <end position="55"/>
    </location>
</feature>
<dbReference type="EMBL" id="JBFOLK010000007">
    <property type="protein sequence ID" value="KAL2499062.1"/>
    <property type="molecule type" value="Genomic_DNA"/>
</dbReference>
<organism evidence="4 5">
    <name type="scientific">Abeliophyllum distichum</name>
    <dbReference type="NCBI Taxonomy" id="126358"/>
    <lineage>
        <taxon>Eukaryota</taxon>
        <taxon>Viridiplantae</taxon>
        <taxon>Streptophyta</taxon>
        <taxon>Embryophyta</taxon>
        <taxon>Tracheophyta</taxon>
        <taxon>Spermatophyta</taxon>
        <taxon>Magnoliopsida</taxon>
        <taxon>eudicotyledons</taxon>
        <taxon>Gunneridae</taxon>
        <taxon>Pentapetalae</taxon>
        <taxon>asterids</taxon>
        <taxon>lamiids</taxon>
        <taxon>Lamiales</taxon>
        <taxon>Oleaceae</taxon>
        <taxon>Forsythieae</taxon>
        <taxon>Abeliophyllum</taxon>
    </lineage>
</organism>
<dbReference type="Proteomes" id="UP001604336">
    <property type="component" value="Unassembled WGS sequence"/>
</dbReference>
<evidence type="ECO:0000313" key="3">
    <source>
        <dbReference type="EMBL" id="KAL2499062.1"/>
    </source>
</evidence>
<proteinExistence type="predicted"/>
<comment type="caution">
    <text evidence="4">The sequence shown here is derived from an EMBL/GenBank/DDBJ whole genome shotgun (WGS) entry which is preliminary data.</text>
</comment>
<protein>
    <submittedName>
        <fullName evidence="4">Vq domain-containing protein</fullName>
    </submittedName>
</protein>
<dbReference type="EMBL" id="JBFOLK010000007">
    <property type="protein sequence ID" value="KAL2499572.1"/>
    <property type="molecule type" value="Genomic_DNA"/>
</dbReference>
<sequence length="158" mass="17121">MDSYGDDTSLSSSTQFPSYQQQEKKSKQKQFSSFHSALHSVRKPMQKPPTGQKIYNVDPVNFKEIVQMLTAGSYESQPTRLQEVAPPPLSLFPQRQQPVVNDPSVKKPLSSATPRKPLETSGAVSPLGFSLSPASLALCSSFLLSPGTLSLLDPSAAL</sequence>
<keyword evidence="5" id="KW-1185">Reference proteome</keyword>
<dbReference type="PANTHER" id="PTHR34794:SF1">
    <property type="entry name" value="OS10G0101800 PROTEIN"/>
    <property type="match status" value="1"/>
</dbReference>
<dbReference type="Pfam" id="PF05678">
    <property type="entry name" value="VQ"/>
    <property type="match status" value="1"/>
</dbReference>
<evidence type="ECO:0000313" key="4">
    <source>
        <dbReference type="EMBL" id="KAL2499572.1"/>
    </source>
</evidence>
<evidence type="ECO:0000256" key="1">
    <source>
        <dbReference type="SAM" id="MobiDB-lite"/>
    </source>
</evidence>